<dbReference type="NCBIfam" id="NF001263">
    <property type="entry name" value="PRK00226.1-4"/>
    <property type="match status" value="1"/>
</dbReference>
<dbReference type="InterPro" id="IPR036953">
    <property type="entry name" value="GreA/GreB_C_sf"/>
</dbReference>
<accession>A0A1G1VAP7</accession>
<dbReference type="AlphaFoldDB" id="A0A1G1VAP7"/>
<sequence>MSDLQTKAQMTQEGFDTLQKELEELKIKRPAIVDRLSNARSMGDLSENNDYHNAKEALEFLDGQIEELGEVLAHAEIVKNGKSHGKGAVVGLGTKVKVGINGKEHLFHIVGEWEADPKEKKISHESPLGQALVGKKIGDKALVDAPAGKIEYTVLAIE</sequence>
<feature type="domain" description="Transcription elongation factor GreA/GreB N-terminal" evidence="11">
    <location>
        <begin position="9"/>
        <end position="77"/>
    </location>
</feature>
<evidence type="ECO:0000256" key="2">
    <source>
        <dbReference type="ARBA" id="ARBA00013729"/>
    </source>
</evidence>
<dbReference type="STRING" id="1797517.A3F61_00205"/>
<dbReference type="GO" id="GO:0006354">
    <property type="term" value="P:DNA-templated transcription elongation"/>
    <property type="evidence" value="ECO:0007669"/>
    <property type="project" value="TreeGrafter"/>
</dbReference>
<evidence type="ECO:0000256" key="3">
    <source>
        <dbReference type="ARBA" id="ARBA00023015"/>
    </source>
</evidence>
<name>A0A1G1VAP7_9BACT</name>
<evidence type="ECO:0000259" key="11">
    <source>
        <dbReference type="Pfam" id="PF03449"/>
    </source>
</evidence>
<evidence type="ECO:0000256" key="6">
    <source>
        <dbReference type="ARBA" id="ARBA00024916"/>
    </source>
</evidence>
<evidence type="ECO:0000256" key="4">
    <source>
        <dbReference type="ARBA" id="ARBA00023125"/>
    </source>
</evidence>
<evidence type="ECO:0000256" key="5">
    <source>
        <dbReference type="ARBA" id="ARBA00023163"/>
    </source>
</evidence>
<comment type="function">
    <text evidence="6 8 9">Necessary for efficient RNA polymerase transcription elongation past template-encoded arresting sites. The arresting sites in DNA have the property of trapping a certain fraction of elongating RNA polymerases that pass through, resulting in locked ternary complexes. Cleavage of the nascent transcript by cleavage factors such as GreA or GreB allows the resumption of elongation from the new 3'terminus. GreA releases sequences of 2 to 3 nucleotides.</text>
</comment>
<evidence type="ECO:0000256" key="7">
    <source>
        <dbReference type="ARBA" id="ARBA00030776"/>
    </source>
</evidence>
<comment type="caution">
    <text evidence="12">The sequence shown here is derived from an EMBL/GenBank/DDBJ whole genome shotgun (WGS) entry which is preliminary data.</text>
</comment>
<dbReference type="InterPro" id="IPR006359">
    <property type="entry name" value="Tscrpt_elong_fac_GreA"/>
</dbReference>
<dbReference type="InterPro" id="IPR001437">
    <property type="entry name" value="Tscrpt_elong_fac_GreA/B_C"/>
</dbReference>
<dbReference type="NCBIfam" id="TIGR01462">
    <property type="entry name" value="greA"/>
    <property type="match status" value="1"/>
</dbReference>
<feature type="coiled-coil region" evidence="8">
    <location>
        <begin position="8"/>
        <end position="71"/>
    </location>
</feature>
<keyword evidence="8" id="KW-0175">Coiled coil</keyword>
<dbReference type="Gene3D" id="3.10.50.30">
    <property type="entry name" value="Transcription elongation factor, GreA/GreB, C-terminal domain"/>
    <property type="match status" value="1"/>
</dbReference>
<evidence type="ECO:0000259" key="10">
    <source>
        <dbReference type="Pfam" id="PF01272"/>
    </source>
</evidence>
<protein>
    <recommendedName>
        <fullName evidence="2 8">Transcription elongation factor GreA</fullName>
    </recommendedName>
    <alternativeName>
        <fullName evidence="7 8">Transcript cleavage factor GreA</fullName>
    </alternativeName>
</protein>
<dbReference type="PANTHER" id="PTHR30437:SF4">
    <property type="entry name" value="TRANSCRIPTION ELONGATION FACTOR GREA"/>
    <property type="match status" value="1"/>
</dbReference>
<dbReference type="Pfam" id="PF01272">
    <property type="entry name" value="GreA_GreB"/>
    <property type="match status" value="1"/>
</dbReference>
<dbReference type="InterPro" id="IPR036805">
    <property type="entry name" value="Tscrpt_elong_fac_GreA/B_N_sf"/>
</dbReference>
<feature type="domain" description="Transcription elongation factor GreA/GreB C-terminal" evidence="10">
    <location>
        <begin position="89"/>
        <end position="158"/>
    </location>
</feature>
<organism evidence="12 13">
    <name type="scientific">Candidatus Blackburnbacteria bacterium RIFCSPHIGHO2_12_FULL_41_13b</name>
    <dbReference type="NCBI Taxonomy" id="1797517"/>
    <lineage>
        <taxon>Bacteria</taxon>
        <taxon>Candidatus Blackburniibacteriota</taxon>
    </lineage>
</organism>
<proteinExistence type="inferred from homology"/>
<evidence type="ECO:0000313" key="12">
    <source>
        <dbReference type="EMBL" id="OGY12331.1"/>
    </source>
</evidence>
<keyword evidence="4 8" id="KW-0238">DNA-binding</keyword>
<dbReference type="SUPFAM" id="SSF54534">
    <property type="entry name" value="FKBP-like"/>
    <property type="match status" value="1"/>
</dbReference>
<dbReference type="PANTHER" id="PTHR30437">
    <property type="entry name" value="TRANSCRIPTION ELONGATION FACTOR GREA"/>
    <property type="match status" value="1"/>
</dbReference>
<dbReference type="Gene3D" id="1.10.287.180">
    <property type="entry name" value="Transcription elongation factor, GreA/GreB, N-terminal domain"/>
    <property type="match status" value="1"/>
</dbReference>
<dbReference type="Proteomes" id="UP000178272">
    <property type="component" value="Unassembled WGS sequence"/>
</dbReference>
<dbReference type="InterPro" id="IPR022691">
    <property type="entry name" value="Tscrpt_elong_fac_GreA/B_N"/>
</dbReference>
<dbReference type="SUPFAM" id="SSF46557">
    <property type="entry name" value="GreA transcript cleavage protein, N-terminal domain"/>
    <property type="match status" value="1"/>
</dbReference>
<dbReference type="GO" id="GO:0070063">
    <property type="term" value="F:RNA polymerase binding"/>
    <property type="evidence" value="ECO:0007669"/>
    <property type="project" value="InterPro"/>
</dbReference>
<dbReference type="GO" id="GO:0003677">
    <property type="term" value="F:DNA binding"/>
    <property type="evidence" value="ECO:0007669"/>
    <property type="project" value="UniProtKB-UniRule"/>
</dbReference>
<dbReference type="GO" id="GO:0032784">
    <property type="term" value="P:regulation of DNA-templated transcription elongation"/>
    <property type="evidence" value="ECO:0007669"/>
    <property type="project" value="UniProtKB-UniRule"/>
</dbReference>
<dbReference type="FunFam" id="1.10.287.180:FF:000001">
    <property type="entry name" value="Transcription elongation factor GreA"/>
    <property type="match status" value="1"/>
</dbReference>
<dbReference type="InterPro" id="IPR028624">
    <property type="entry name" value="Tscrpt_elong_fac_GreA/B"/>
</dbReference>
<keyword evidence="3 8" id="KW-0805">Transcription regulation</keyword>
<evidence type="ECO:0000256" key="8">
    <source>
        <dbReference type="HAMAP-Rule" id="MF_00105"/>
    </source>
</evidence>
<dbReference type="Pfam" id="PF03449">
    <property type="entry name" value="GreA_GreB_N"/>
    <property type="match status" value="1"/>
</dbReference>
<evidence type="ECO:0000313" key="13">
    <source>
        <dbReference type="Proteomes" id="UP000178272"/>
    </source>
</evidence>
<dbReference type="PROSITE" id="PS00830">
    <property type="entry name" value="GREAB_2"/>
    <property type="match status" value="1"/>
</dbReference>
<dbReference type="InterPro" id="IPR018151">
    <property type="entry name" value="TF_GreA/GreB_CS"/>
</dbReference>
<comment type="similarity">
    <text evidence="1 8 9">Belongs to the GreA/GreB family.</text>
</comment>
<dbReference type="EMBL" id="MHCA01000021">
    <property type="protein sequence ID" value="OGY12331.1"/>
    <property type="molecule type" value="Genomic_DNA"/>
</dbReference>
<dbReference type="InterPro" id="IPR023459">
    <property type="entry name" value="Tscrpt_elong_fac_GreA/B_fam"/>
</dbReference>
<gene>
    <name evidence="8" type="primary">greA</name>
    <name evidence="12" type="ORF">A3F61_00205</name>
</gene>
<dbReference type="HAMAP" id="MF_00105">
    <property type="entry name" value="GreA_GreB"/>
    <property type="match status" value="1"/>
</dbReference>
<keyword evidence="5 8" id="KW-0804">Transcription</keyword>
<evidence type="ECO:0000256" key="1">
    <source>
        <dbReference type="ARBA" id="ARBA00008213"/>
    </source>
</evidence>
<dbReference type="PIRSF" id="PIRSF006092">
    <property type="entry name" value="GreA_GreB"/>
    <property type="match status" value="1"/>
</dbReference>
<evidence type="ECO:0000256" key="9">
    <source>
        <dbReference type="RuleBase" id="RU000556"/>
    </source>
</evidence>
<reference evidence="12 13" key="1">
    <citation type="journal article" date="2016" name="Nat. Commun.">
        <title>Thousands of microbial genomes shed light on interconnected biogeochemical processes in an aquifer system.</title>
        <authorList>
            <person name="Anantharaman K."/>
            <person name="Brown C.T."/>
            <person name="Hug L.A."/>
            <person name="Sharon I."/>
            <person name="Castelle C.J."/>
            <person name="Probst A.J."/>
            <person name="Thomas B.C."/>
            <person name="Singh A."/>
            <person name="Wilkins M.J."/>
            <person name="Karaoz U."/>
            <person name="Brodie E.L."/>
            <person name="Williams K.H."/>
            <person name="Hubbard S.S."/>
            <person name="Banfield J.F."/>
        </authorList>
    </citation>
    <scope>NUCLEOTIDE SEQUENCE [LARGE SCALE GENOMIC DNA]</scope>
</reference>